<dbReference type="InterPro" id="IPR029058">
    <property type="entry name" value="AB_hydrolase_fold"/>
</dbReference>
<dbReference type="GO" id="GO:0006508">
    <property type="term" value="P:proteolysis"/>
    <property type="evidence" value="ECO:0007669"/>
    <property type="project" value="UniProtKB-KW"/>
</dbReference>
<keyword evidence="5" id="KW-1185">Reference proteome</keyword>
<evidence type="ECO:0000256" key="2">
    <source>
        <dbReference type="ARBA" id="ARBA00022801"/>
    </source>
</evidence>
<dbReference type="InterPro" id="IPR051601">
    <property type="entry name" value="Serine_prot/Carboxylest_S33"/>
</dbReference>
<dbReference type="OrthoDB" id="8119704at2759"/>
<dbReference type="AlphaFoldDB" id="A0A1V9Y7P9"/>
<dbReference type="Gene3D" id="3.40.50.1820">
    <property type="entry name" value="alpha/beta hydrolase"/>
    <property type="match status" value="1"/>
</dbReference>
<dbReference type="EMBL" id="JNBS01004908">
    <property type="protein sequence ID" value="OQR81743.1"/>
    <property type="molecule type" value="Genomic_DNA"/>
</dbReference>
<accession>A0A1V9Y7P9</accession>
<evidence type="ECO:0000313" key="4">
    <source>
        <dbReference type="EMBL" id="OQR81743.1"/>
    </source>
</evidence>
<name>A0A1V9Y7P9_9STRA</name>
<sequence length="493" mass="56319">MSKEGYLIRHGMTVSEIVYCVLADGKVRFYDERHGAFIDEIGLSRTKLKIRGATPAEAYQCDHSFHVSVCRTQLVNGRQNPIGSPENMMLSAPSNQERKEWGNAIHSWQRHYWREPLHTALNMTQDEEEEFFASQYHYLYDLLKGSLRGKFLTTRRSLTDRDESGPTRAQIPKGVDFSNLPIYSNALWVRLSMDMKLIRMYRQKRWNSTLAHTIVGGPSLDKNKKTIFILHGILGNKGNWGTFCRRIVNTYPNWQVVAIDHRAHGESPSFNPPHNLASCAQDVINLSEKLGVSPDVVSGHSFGGKVALTYLDACRRQNRPTPKDTWVLDALPGCAQTDYVTRNQKVSFGSTDHVLPALLSVPLPIASKRDLVALLESKGFETGQAQWMTTNLKPLKDDPELFEWKMNLPVIDVMFKAFLATDCWPILYHPPPNTSIHFVQAEYNKFWTNEILTQFKQLPTSDRVHVHLLEKSDHWVHVDNPLGLFAMMEKSFQ</sequence>
<keyword evidence="2" id="KW-0378">Hydrolase</keyword>
<reference evidence="4 5" key="1">
    <citation type="journal article" date="2014" name="Genome Biol. Evol.">
        <title>The secreted proteins of Achlya hypogyna and Thraustotheca clavata identify the ancestral oomycete secretome and reveal gene acquisitions by horizontal gene transfer.</title>
        <authorList>
            <person name="Misner I."/>
            <person name="Blouin N."/>
            <person name="Leonard G."/>
            <person name="Richards T.A."/>
            <person name="Lane C.E."/>
        </authorList>
    </citation>
    <scope>NUCLEOTIDE SEQUENCE [LARGE SCALE GENOMIC DNA]</scope>
    <source>
        <strain evidence="4 5">ATCC 34112</strain>
    </source>
</reference>
<dbReference type="InterPro" id="IPR000073">
    <property type="entry name" value="AB_hydrolase_1"/>
</dbReference>
<dbReference type="Gene3D" id="2.30.29.30">
    <property type="entry name" value="Pleckstrin-homology domain (PH domain)/Phosphotyrosine-binding domain (PTB)"/>
    <property type="match status" value="1"/>
</dbReference>
<dbReference type="PROSITE" id="PS50003">
    <property type="entry name" value="PH_DOMAIN"/>
    <property type="match status" value="1"/>
</dbReference>
<dbReference type="SMART" id="SM00233">
    <property type="entry name" value="PH"/>
    <property type="match status" value="1"/>
</dbReference>
<comment type="caution">
    <text evidence="4">The sequence shown here is derived from an EMBL/GenBank/DDBJ whole genome shotgun (WGS) entry which is preliminary data.</text>
</comment>
<dbReference type="InterPro" id="IPR001849">
    <property type="entry name" value="PH_domain"/>
</dbReference>
<dbReference type="STRING" id="74557.A0A1V9Y7P9"/>
<organism evidence="4 5">
    <name type="scientific">Thraustotheca clavata</name>
    <dbReference type="NCBI Taxonomy" id="74557"/>
    <lineage>
        <taxon>Eukaryota</taxon>
        <taxon>Sar</taxon>
        <taxon>Stramenopiles</taxon>
        <taxon>Oomycota</taxon>
        <taxon>Saprolegniomycetes</taxon>
        <taxon>Saprolegniales</taxon>
        <taxon>Achlyaceae</taxon>
        <taxon>Thraustotheca</taxon>
    </lineage>
</organism>
<dbReference type="SUPFAM" id="SSF50729">
    <property type="entry name" value="PH domain-like"/>
    <property type="match status" value="1"/>
</dbReference>
<proteinExistence type="inferred from homology"/>
<keyword evidence="4" id="KW-0645">Protease</keyword>
<dbReference type="Proteomes" id="UP000243217">
    <property type="component" value="Unassembled WGS sequence"/>
</dbReference>
<evidence type="ECO:0000313" key="5">
    <source>
        <dbReference type="Proteomes" id="UP000243217"/>
    </source>
</evidence>
<comment type="similarity">
    <text evidence="1">Belongs to the peptidase S33 family.</text>
</comment>
<dbReference type="GO" id="GO:0008233">
    <property type="term" value="F:peptidase activity"/>
    <property type="evidence" value="ECO:0007669"/>
    <property type="project" value="UniProtKB-KW"/>
</dbReference>
<feature type="domain" description="PH" evidence="3">
    <location>
        <begin position="1"/>
        <end position="110"/>
    </location>
</feature>
<dbReference type="Pfam" id="PF12697">
    <property type="entry name" value="Abhydrolase_6"/>
    <property type="match status" value="1"/>
</dbReference>
<dbReference type="SUPFAM" id="SSF53474">
    <property type="entry name" value="alpha/beta-Hydrolases"/>
    <property type="match status" value="1"/>
</dbReference>
<protein>
    <submittedName>
        <fullName evidence="4">Serine protease family S33</fullName>
    </submittedName>
</protein>
<dbReference type="PANTHER" id="PTHR43248:SF3">
    <property type="entry name" value="AB HYDROLASE-1 DOMAIN-CONTAINING PROTEIN"/>
    <property type="match status" value="1"/>
</dbReference>
<dbReference type="InterPro" id="IPR011993">
    <property type="entry name" value="PH-like_dom_sf"/>
</dbReference>
<evidence type="ECO:0000256" key="1">
    <source>
        <dbReference type="ARBA" id="ARBA00010088"/>
    </source>
</evidence>
<dbReference type="PANTHER" id="PTHR43248">
    <property type="entry name" value="2-SUCCINYL-6-HYDROXY-2,4-CYCLOHEXADIENE-1-CARBOXYLATE SYNTHASE"/>
    <property type="match status" value="1"/>
</dbReference>
<evidence type="ECO:0000259" key="3">
    <source>
        <dbReference type="PROSITE" id="PS50003"/>
    </source>
</evidence>
<gene>
    <name evidence="4" type="ORF">THRCLA_11447</name>
</gene>